<gene>
    <name evidence="7" type="ORF">DICVIV_05379</name>
</gene>
<reference evidence="7 8" key="1">
    <citation type="submission" date="2013-11" db="EMBL/GenBank/DDBJ databases">
        <title>Draft genome of the bovine lungworm Dictyocaulus viviparus.</title>
        <authorList>
            <person name="Mitreva M."/>
        </authorList>
    </citation>
    <scope>NUCLEOTIDE SEQUENCE [LARGE SCALE GENOMIC DNA]</scope>
    <source>
        <strain evidence="7 8">HannoverDv2000</strain>
    </source>
</reference>
<sequence length="140" mass="16864">MDMPEEYVRTDRRYDWVGPPHPISKIRPIKHVFCIATPYCEVQILQVTLRRVHNESDLERRYREAREDLNRWNSEFWAKHNTLFHAKKTEFIQKRKNEIGRIGQISSSDLSIFYKEFLDSQHANLMAYNKLNVNLENLND</sequence>
<evidence type="ECO:0000256" key="6">
    <source>
        <dbReference type="ARBA" id="ARBA00023136"/>
    </source>
</evidence>
<keyword evidence="8" id="KW-1185">Reference proteome</keyword>
<keyword evidence="4" id="KW-0809">Transit peptide</keyword>
<accession>A0A0D8XXN3</accession>
<evidence type="ECO:0000313" key="7">
    <source>
        <dbReference type="EMBL" id="KJH48529.1"/>
    </source>
</evidence>
<keyword evidence="3" id="KW-0999">Mitochondrion inner membrane</keyword>
<reference evidence="8" key="2">
    <citation type="journal article" date="2016" name="Sci. Rep.">
        <title>Dictyocaulus viviparus genome, variome and transcriptome elucidate lungworm biology and support future intervention.</title>
        <authorList>
            <person name="McNulty S.N."/>
            <person name="Strube C."/>
            <person name="Rosa B.A."/>
            <person name="Martin J.C."/>
            <person name="Tyagi R."/>
            <person name="Choi Y.J."/>
            <person name="Wang Q."/>
            <person name="Hallsworth Pepin K."/>
            <person name="Zhang X."/>
            <person name="Ozersky P."/>
            <person name="Wilson R.K."/>
            <person name="Sternberg P.W."/>
            <person name="Gasser R.B."/>
            <person name="Mitreva M."/>
        </authorList>
    </citation>
    <scope>NUCLEOTIDE SEQUENCE [LARGE SCALE GENOMIC DNA]</scope>
    <source>
        <strain evidence="8">HannoverDv2000</strain>
    </source>
</reference>
<dbReference type="PANTHER" id="PTHR31107:SF2">
    <property type="entry name" value="CYTOCHROME C OXIDASE ASSEMBLY FACTOR 8"/>
    <property type="match status" value="1"/>
</dbReference>
<evidence type="ECO:0000313" key="8">
    <source>
        <dbReference type="Proteomes" id="UP000053766"/>
    </source>
</evidence>
<dbReference type="InterPro" id="IPR018796">
    <property type="entry name" value="COA8"/>
</dbReference>
<protein>
    <submittedName>
        <fullName evidence="7">Uncharacterized protein</fullName>
    </submittedName>
</protein>
<dbReference type="GO" id="GO:0097193">
    <property type="term" value="P:intrinsic apoptotic signaling pathway"/>
    <property type="evidence" value="ECO:0007669"/>
    <property type="project" value="InterPro"/>
</dbReference>
<evidence type="ECO:0000256" key="4">
    <source>
        <dbReference type="ARBA" id="ARBA00022946"/>
    </source>
</evidence>
<dbReference type="EMBL" id="KN716265">
    <property type="protein sequence ID" value="KJH48529.1"/>
    <property type="molecule type" value="Genomic_DNA"/>
</dbReference>
<dbReference type="Pfam" id="PF10231">
    <property type="entry name" value="COA8"/>
    <property type="match status" value="1"/>
</dbReference>
<proteinExistence type="inferred from homology"/>
<evidence type="ECO:0000256" key="3">
    <source>
        <dbReference type="ARBA" id="ARBA00022792"/>
    </source>
</evidence>
<evidence type="ECO:0000256" key="5">
    <source>
        <dbReference type="ARBA" id="ARBA00023128"/>
    </source>
</evidence>
<dbReference type="GO" id="GO:0005743">
    <property type="term" value="C:mitochondrial inner membrane"/>
    <property type="evidence" value="ECO:0007669"/>
    <property type="project" value="UniProtKB-SubCell"/>
</dbReference>
<comment type="similarity">
    <text evidence="2">Belongs to the COA8 family.</text>
</comment>
<dbReference type="AlphaFoldDB" id="A0A0D8XXN3"/>
<evidence type="ECO:0000256" key="2">
    <source>
        <dbReference type="ARBA" id="ARBA00005453"/>
    </source>
</evidence>
<dbReference type="Proteomes" id="UP000053766">
    <property type="component" value="Unassembled WGS sequence"/>
</dbReference>
<keyword evidence="5" id="KW-0496">Mitochondrion</keyword>
<evidence type="ECO:0000256" key="1">
    <source>
        <dbReference type="ARBA" id="ARBA00004443"/>
    </source>
</evidence>
<dbReference type="OrthoDB" id="6246201at2759"/>
<name>A0A0D8XXN3_DICVI</name>
<keyword evidence="6" id="KW-0472">Membrane</keyword>
<dbReference type="PANTHER" id="PTHR31107">
    <property type="entry name" value="APOPTOGENIC PROTEIN 1, MITOCHONDRIAL"/>
    <property type="match status" value="1"/>
</dbReference>
<comment type="subcellular location">
    <subcellularLocation>
        <location evidence="1">Mitochondrion inner membrane</location>
        <topology evidence="1">Peripheral membrane protein</topology>
        <orientation evidence="1">Matrix side</orientation>
    </subcellularLocation>
</comment>
<dbReference type="STRING" id="29172.A0A0D8XXN3"/>
<organism evidence="7 8">
    <name type="scientific">Dictyocaulus viviparus</name>
    <name type="common">Bovine lungworm</name>
    <dbReference type="NCBI Taxonomy" id="29172"/>
    <lineage>
        <taxon>Eukaryota</taxon>
        <taxon>Metazoa</taxon>
        <taxon>Ecdysozoa</taxon>
        <taxon>Nematoda</taxon>
        <taxon>Chromadorea</taxon>
        <taxon>Rhabditida</taxon>
        <taxon>Rhabditina</taxon>
        <taxon>Rhabditomorpha</taxon>
        <taxon>Strongyloidea</taxon>
        <taxon>Metastrongylidae</taxon>
        <taxon>Dictyocaulus</taxon>
    </lineage>
</organism>